<sequence>MDEQRGFDDVTRLSSAVETLREAATPLDRTERLGLAAAERRVLATPLDARRPVPHFRRAAMDGYAVRASDTFDATGRSPVTLDRFGVGAGSVASGQAQWVHTGSPLPNGADAVVKVEETTRREDRVEVETAVAEGTNVAPVGEDVEAGQRLFEAGHRLRPSDLGLLKATGVGEVEVYERPTVGVVPTGDELVEGDPGPGEVVETNGFTVSRYVERWGGTATYRRIVPDDPAALRSAIQRDLTKDVVVTNGGSSVGKRDHLADVIDDLGEVLFHGVAVKPGHPVGAGLVEDTPVLMLPGYPVSTIVGAVQLLRPLLKRVGHLPPTEPPTTEATLARKIPGEIGARTFARVSLDTGDGRGDDEGSGGDEHGEVVAEPTRASGAGVLSSVALADGWVVVPESREGIPAGETVAVEHWEYDE</sequence>
<comment type="pathway">
    <text evidence="1">Cofactor biosynthesis; molybdopterin biosynthesis.</text>
</comment>
<dbReference type="NCBIfam" id="NF045515">
    <property type="entry name" value="Glp_gephyrin"/>
    <property type="match status" value="1"/>
</dbReference>
<dbReference type="Gene3D" id="3.40.980.10">
    <property type="entry name" value="MoaB/Mog-like domain"/>
    <property type="match status" value="1"/>
</dbReference>
<feature type="domain" description="MoaB/Mog" evidence="4">
    <location>
        <begin position="183"/>
        <end position="317"/>
    </location>
</feature>
<feature type="region of interest" description="Disordered" evidence="3">
    <location>
        <begin position="350"/>
        <end position="370"/>
    </location>
</feature>
<name>A0A897MWS8_9EURY</name>
<dbReference type="AlphaFoldDB" id="A0A897MWS8"/>
<keyword evidence="2" id="KW-0501">Molybdenum cofactor biosynthesis</keyword>
<dbReference type="GO" id="GO:0005737">
    <property type="term" value="C:cytoplasm"/>
    <property type="evidence" value="ECO:0007669"/>
    <property type="project" value="TreeGrafter"/>
</dbReference>
<evidence type="ECO:0000256" key="3">
    <source>
        <dbReference type="SAM" id="MobiDB-lite"/>
    </source>
</evidence>
<dbReference type="UniPathway" id="UPA00344"/>
<dbReference type="GeneID" id="68855805"/>
<evidence type="ECO:0000259" key="4">
    <source>
        <dbReference type="SMART" id="SM00852"/>
    </source>
</evidence>
<dbReference type="SMART" id="SM00852">
    <property type="entry name" value="MoCF_biosynth"/>
    <property type="match status" value="1"/>
</dbReference>
<dbReference type="InterPro" id="IPR005111">
    <property type="entry name" value="MoeA_C_domain_IV"/>
</dbReference>
<dbReference type="Gene3D" id="3.90.105.10">
    <property type="entry name" value="Molybdopterin biosynthesis moea protein, domain 2"/>
    <property type="match status" value="1"/>
</dbReference>
<dbReference type="SUPFAM" id="SSF63882">
    <property type="entry name" value="MoeA N-terminal region -like"/>
    <property type="match status" value="1"/>
</dbReference>
<dbReference type="InterPro" id="IPR001453">
    <property type="entry name" value="MoaB/Mog_dom"/>
</dbReference>
<feature type="compositionally biased region" description="Basic and acidic residues" evidence="3">
    <location>
        <begin position="354"/>
        <end position="370"/>
    </location>
</feature>
<dbReference type="CDD" id="cd00887">
    <property type="entry name" value="MoeA"/>
    <property type="match status" value="1"/>
</dbReference>
<dbReference type="Proteomes" id="UP000663525">
    <property type="component" value="Chromosome"/>
</dbReference>
<gene>
    <name evidence="5" type="primary">moeA2</name>
    <name evidence="5" type="ORF">HSR121_2240</name>
</gene>
<dbReference type="PANTHER" id="PTHR10192">
    <property type="entry name" value="MOLYBDOPTERIN BIOSYNTHESIS PROTEIN"/>
    <property type="match status" value="1"/>
</dbReference>
<dbReference type="EMBL" id="CP064787">
    <property type="protein sequence ID" value="QSG06570.1"/>
    <property type="molecule type" value="Genomic_DNA"/>
</dbReference>
<dbReference type="Pfam" id="PF03453">
    <property type="entry name" value="MoeA_N"/>
    <property type="match status" value="1"/>
</dbReference>
<dbReference type="InterPro" id="IPR038987">
    <property type="entry name" value="MoeA-like"/>
</dbReference>
<dbReference type="InterPro" id="IPR005110">
    <property type="entry name" value="MoeA_linker/N"/>
</dbReference>
<dbReference type="SUPFAM" id="SSF63867">
    <property type="entry name" value="MoeA C-terminal domain-like"/>
    <property type="match status" value="1"/>
</dbReference>
<reference evidence="5" key="1">
    <citation type="submission" date="2020-11" db="EMBL/GenBank/DDBJ databases">
        <title>Carbohydrate-dependent, anaerobic sulfur respiration: A novel catabolism in halophilic archaea.</title>
        <authorList>
            <person name="Sorokin D.Y."/>
            <person name="Messina E."/>
            <person name="Smedile F."/>
            <person name="La Cono V."/>
            <person name="Hallsworth J.E."/>
            <person name="Yakimov M.M."/>
        </authorList>
    </citation>
    <scope>NUCLEOTIDE SEQUENCE</scope>
    <source>
        <strain evidence="5">HSR12-1</strain>
    </source>
</reference>
<dbReference type="Gene3D" id="2.40.340.10">
    <property type="entry name" value="MoeA, C-terminal, domain IV"/>
    <property type="match status" value="1"/>
</dbReference>
<dbReference type="GO" id="GO:0061599">
    <property type="term" value="F:molybdopterin molybdotransferase activity"/>
    <property type="evidence" value="ECO:0007669"/>
    <property type="project" value="TreeGrafter"/>
</dbReference>
<dbReference type="Gene3D" id="2.170.190.11">
    <property type="entry name" value="Molybdopterin biosynthesis moea protein, domain 3"/>
    <property type="match status" value="1"/>
</dbReference>
<accession>A0A897MWS8</accession>
<dbReference type="Pfam" id="PF03454">
    <property type="entry name" value="MoeA_C"/>
    <property type="match status" value="1"/>
</dbReference>
<evidence type="ECO:0000313" key="5">
    <source>
        <dbReference type="EMBL" id="QSG06570.1"/>
    </source>
</evidence>
<proteinExistence type="predicted"/>
<evidence type="ECO:0000313" key="6">
    <source>
        <dbReference type="Proteomes" id="UP000663525"/>
    </source>
</evidence>
<dbReference type="Pfam" id="PF00994">
    <property type="entry name" value="MoCF_biosynth"/>
    <property type="match status" value="1"/>
</dbReference>
<dbReference type="GO" id="GO:0006777">
    <property type="term" value="P:Mo-molybdopterin cofactor biosynthetic process"/>
    <property type="evidence" value="ECO:0007669"/>
    <property type="project" value="UniProtKB-KW"/>
</dbReference>
<evidence type="ECO:0000256" key="1">
    <source>
        <dbReference type="ARBA" id="ARBA00005046"/>
    </source>
</evidence>
<dbReference type="PANTHER" id="PTHR10192:SF19">
    <property type="entry name" value="MOLYBDOPTERIN BIOSYNTHESIS PROTEIN MJ0666-RELATED"/>
    <property type="match status" value="1"/>
</dbReference>
<organism evidence="5 6">
    <name type="scientific">Halapricum desulfuricans</name>
    <dbReference type="NCBI Taxonomy" id="2841257"/>
    <lineage>
        <taxon>Archaea</taxon>
        <taxon>Methanobacteriati</taxon>
        <taxon>Methanobacteriota</taxon>
        <taxon>Stenosarchaea group</taxon>
        <taxon>Halobacteria</taxon>
        <taxon>Halobacteriales</taxon>
        <taxon>Haloarculaceae</taxon>
        <taxon>Halapricum</taxon>
    </lineage>
</organism>
<dbReference type="InterPro" id="IPR036688">
    <property type="entry name" value="MoeA_C_domain_IV_sf"/>
</dbReference>
<dbReference type="InterPro" id="IPR036135">
    <property type="entry name" value="MoeA_linker/N_sf"/>
</dbReference>
<dbReference type="NCBIfam" id="TIGR00177">
    <property type="entry name" value="molyb_syn"/>
    <property type="match status" value="1"/>
</dbReference>
<dbReference type="InterPro" id="IPR036425">
    <property type="entry name" value="MoaB/Mog-like_dom_sf"/>
</dbReference>
<protein>
    <submittedName>
        <fullName evidence="5">Molybdopterin biosynthesis enzyme</fullName>
    </submittedName>
</protein>
<dbReference type="SUPFAM" id="SSF53218">
    <property type="entry name" value="Molybdenum cofactor biosynthesis proteins"/>
    <property type="match status" value="1"/>
</dbReference>
<evidence type="ECO:0000256" key="2">
    <source>
        <dbReference type="ARBA" id="ARBA00023150"/>
    </source>
</evidence>
<dbReference type="RefSeq" id="WP_229113093.1">
    <property type="nucleotide sequence ID" value="NZ_CP064787.1"/>
</dbReference>